<protein>
    <submittedName>
        <fullName evidence="1">Uncharacterized protein</fullName>
    </submittedName>
</protein>
<reference evidence="1 2" key="1">
    <citation type="journal article" date="2024" name="Ann. Entomol. Soc. Am.">
        <title>Genomic analyses of the southern and eastern yellowjacket wasps (Hymenoptera: Vespidae) reveal evolutionary signatures of social life.</title>
        <authorList>
            <person name="Catto M.A."/>
            <person name="Caine P.B."/>
            <person name="Orr S.E."/>
            <person name="Hunt B.G."/>
            <person name="Goodisman M.A.D."/>
        </authorList>
    </citation>
    <scope>NUCLEOTIDE SEQUENCE [LARGE SCALE GENOMIC DNA]</scope>
    <source>
        <strain evidence="1">232</strain>
        <tissue evidence="1">Head and thorax</tissue>
    </source>
</reference>
<accession>A0ABD2CPE8</accession>
<organism evidence="1 2">
    <name type="scientific">Vespula maculifrons</name>
    <name type="common">Eastern yellow jacket</name>
    <name type="synonym">Wasp</name>
    <dbReference type="NCBI Taxonomy" id="7453"/>
    <lineage>
        <taxon>Eukaryota</taxon>
        <taxon>Metazoa</taxon>
        <taxon>Ecdysozoa</taxon>
        <taxon>Arthropoda</taxon>
        <taxon>Hexapoda</taxon>
        <taxon>Insecta</taxon>
        <taxon>Pterygota</taxon>
        <taxon>Neoptera</taxon>
        <taxon>Endopterygota</taxon>
        <taxon>Hymenoptera</taxon>
        <taxon>Apocrita</taxon>
        <taxon>Aculeata</taxon>
        <taxon>Vespoidea</taxon>
        <taxon>Vespidae</taxon>
        <taxon>Vespinae</taxon>
        <taxon>Vespula</taxon>
    </lineage>
</organism>
<sequence length="146" mass="16614">MVPSFNDDVLFSSVPLERRPGGFCFVSQQEKRVSEETIPPIIHISMAIVPFSKLVAGAKVSIEQVDTKKNEEWGKSTTTLMCLETRSRKRMRLSRRKETVKLLKISLLQPSFWCNENVSFGNDCRNVYAKSKNNVTSVDIREEDAS</sequence>
<keyword evidence="2" id="KW-1185">Reference proteome</keyword>
<evidence type="ECO:0000313" key="1">
    <source>
        <dbReference type="EMBL" id="KAL2746013.1"/>
    </source>
</evidence>
<proteinExistence type="predicted"/>
<comment type="caution">
    <text evidence="1">The sequence shown here is derived from an EMBL/GenBank/DDBJ whole genome shotgun (WGS) entry which is preliminary data.</text>
</comment>
<dbReference type="Proteomes" id="UP001607303">
    <property type="component" value="Unassembled WGS sequence"/>
</dbReference>
<evidence type="ECO:0000313" key="2">
    <source>
        <dbReference type="Proteomes" id="UP001607303"/>
    </source>
</evidence>
<dbReference type="AlphaFoldDB" id="A0ABD2CPE8"/>
<dbReference type="EMBL" id="JAYRBN010000038">
    <property type="protein sequence ID" value="KAL2746013.1"/>
    <property type="molecule type" value="Genomic_DNA"/>
</dbReference>
<gene>
    <name evidence="1" type="ORF">V1477_005670</name>
</gene>
<name>A0ABD2CPE8_VESMC</name>